<evidence type="ECO:0000313" key="2">
    <source>
        <dbReference type="EMBL" id="OGM99129.1"/>
    </source>
</evidence>
<dbReference type="Proteomes" id="UP000177594">
    <property type="component" value="Unassembled WGS sequence"/>
</dbReference>
<feature type="compositionally biased region" description="Acidic residues" evidence="1">
    <location>
        <begin position="72"/>
        <end position="82"/>
    </location>
</feature>
<evidence type="ECO:0008006" key="4">
    <source>
        <dbReference type="Google" id="ProtNLM"/>
    </source>
</evidence>
<comment type="caution">
    <text evidence="2">The sequence shown here is derived from an EMBL/GenBank/DDBJ whole genome shotgun (WGS) entry which is preliminary data.</text>
</comment>
<dbReference type="InterPro" id="IPR018247">
    <property type="entry name" value="EF_Hand_1_Ca_BS"/>
</dbReference>
<feature type="region of interest" description="Disordered" evidence="1">
    <location>
        <begin position="46"/>
        <end position="96"/>
    </location>
</feature>
<dbReference type="AlphaFoldDB" id="A0A1F8EFP7"/>
<reference evidence="2 3" key="1">
    <citation type="journal article" date="2016" name="Nat. Commun.">
        <title>Thousands of microbial genomes shed light on interconnected biogeochemical processes in an aquifer system.</title>
        <authorList>
            <person name="Anantharaman K."/>
            <person name="Brown C.T."/>
            <person name="Hug L.A."/>
            <person name="Sharon I."/>
            <person name="Castelle C.J."/>
            <person name="Probst A.J."/>
            <person name="Thomas B.C."/>
            <person name="Singh A."/>
            <person name="Wilkins M.J."/>
            <person name="Karaoz U."/>
            <person name="Brodie E.L."/>
            <person name="Williams K.H."/>
            <person name="Hubbard S.S."/>
            <person name="Banfield J.F."/>
        </authorList>
    </citation>
    <scope>NUCLEOTIDE SEQUENCE [LARGE SCALE GENOMIC DNA]</scope>
</reference>
<organism evidence="2 3">
    <name type="scientific">Candidatus Yanofskybacteria bacterium RIFCSPHIGHO2_01_FULL_39_8b</name>
    <dbReference type="NCBI Taxonomy" id="1802659"/>
    <lineage>
        <taxon>Bacteria</taxon>
        <taxon>Candidatus Yanofskyibacteriota</taxon>
    </lineage>
</organism>
<protein>
    <recommendedName>
        <fullName evidence="4">EF-hand domain-containing protein</fullName>
    </recommendedName>
</protein>
<feature type="compositionally biased region" description="Acidic residues" evidence="1">
    <location>
        <begin position="48"/>
        <end position="63"/>
    </location>
</feature>
<evidence type="ECO:0000313" key="3">
    <source>
        <dbReference type="Proteomes" id="UP000177594"/>
    </source>
</evidence>
<sequence>MTHKIKLFFVFLAVSAVVSVMSFFDVFHGVRSAKLFDSVQPLPIDTTQDADQDGLSDSDESYWDTDFQNPDTDSDGFLDGEEVASGRDPNQAGPDDQLLNINITKRMADIAVAGLAEGSLQPDNPLYSQSLNDLTDTILDDGLRSLNPSDPSHITIVDSSKDNQQQYVSYSEKIWEMFLKSLGEEIESIGQNLELSNNGGFNNSEYISYFNSKVIEFQNITNRLEEVKVPQNWKEDHIDFYHLISQMVIVNKALTDAKNDSIKAMMSFNLLSDITDILPQLIYNYAQKIKTESLSGNYLFD</sequence>
<dbReference type="PROSITE" id="PS00018">
    <property type="entry name" value="EF_HAND_1"/>
    <property type="match status" value="1"/>
</dbReference>
<gene>
    <name evidence="2" type="ORF">A2817_00315</name>
</gene>
<proteinExistence type="predicted"/>
<accession>A0A1F8EFP7</accession>
<name>A0A1F8EFP7_9BACT</name>
<dbReference type="EMBL" id="MGIZ01000027">
    <property type="protein sequence ID" value="OGM99129.1"/>
    <property type="molecule type" value="Genomic_DNA"/>
</dbReference>
<evidence type="ECO:0000256" key="1">
    <source>
        <dbReference type="SAM" id="MobiDB-lite"/>
    </source>
</evidence>